<name>A0A7D8YYK1_VANHU</name>
<organism evidence="8 9">
    <name type="scientific">Vanrija humicola</name>
    <name type="common">Yeast</name>
    <name type="synonym">Cryptococcus humicola</name>
    <dbReference type="NCBI Taxonomy" id="5417"/>
    <lineage>
        <taxon>Eukaryota</taxon>
        <taxon>Fungi</taxon>
        <taxon>Dikarya</taxon>
        <taxon>Basidiomycota</taxon>
        <taxon>Agaricomycotina</taxon>
        <taxon>Tremellomycetes</taxon>
        <taxon>Trichosporonales</taxon>
        <taxon>Trichosporonaceae</taxon>
        <taxon>Vanrija</taxon>
    </lineage>
</organism>
<protein>
    <recommendedName>
        <fullName evidence="10">BEACH domain-containing protein</fullName>
    </recommendedName>
</protein>
<dbReference type="Gene3D" id="1.10.1540.10">
    <property type="entry name" value="BEACH domain"/>
    <property type="match status" value="1"/>
</dbReference>
<keyword evidence="3" id="KW-0862">Zinc</keyword>
<dbReference type="PROSITE" id="PS50197">
    <property type="entry name" value="BEACH"/>
    <property type="match status" value="1"/>
</dbReference>
<dbReference type="InterPro" id="IPR013083">
    <property type="entry name" value="Znf_RING/FYVE/PHD"/>
</dbReference>
<dbReference type="GO" id="GO:0008270">
    <property type="term" value="F:zinc ion binding"/>
    <property type="evidence" value="ECO:0007669"/>
    <property type="project" value="UniProtKB-KW"/>
</dbReference>
<dbReference type="InterPro" id="IPR036372">
    <property type="entry name" value="BEACH_dom_sf"/>
</dbReference>
<feature type="repeat" description="WD" evidence="4">
    <location>
        <begin position="686"/>
        <end position="727"/>
    </location>
</feature>
<dbReference type="SUPFAM" id="SSF50729">
    <property type="entry name" value="PH domain-like"/>
    <property type="match status" value="1"/>
</dbReference>
<dbReference type="PROSITE" id="PS50082">
    <property type="entry name" value="WD_REPEATS_2"/>
    <property type="match status" value="1"/>
</dbReference>
<evidence type="ECO:0000313" key="9">
    <source>
        <dbReference type="Proteomes" id="UP000473826"/>
    </source>
</evidence>
<dbReference type="InterPro" id="IPR011011">
    <property type="entry name" value="Znf_FYVE_PHD"/>
</dbReference>
<reference evidence="8 9" key="1">
    <citation type="journal article" date="2019" name="PLoS Genet.">
        <title>Convergent evolution of linked mating-type loci in basidiomycete fungi.</title>
        <authorList>
            <person name="Sun S."/>
            <person name="Coelho M.A."/>
            <person name="Heitman J."/>
            <person name="Nowrousian M."/>
        </authorList>
    </citation>
    <scope>NUCLEOTIDE SEQUENCE [LARGE SCALE GENOMIC DNA]</scope>
    <source>
        <strain evidence="8 9">CBS 4282</strain>
    </source>
</reference>
<dbReference type="Pfam" id="PF02138">
    <property type="entry name" value="Beach"/>
    <property type="match status" value="1"/>
</dbReference>
<evidence type="ECO:0000256" key="5">
    <source>
        <dbReference type="SAM" id="MobiDB-lite"/>
    </source>
</evidence>
<dbReference type="InterPro" id="IPR050865">
    <property type="entry name" value="BEACH_Domain"/>
</dbReference>
<dbReference type="Gene3D" id="2.30.29.30">
    <property type="entry name" value="Pleckstrin-homology domain (PH domain)/Phosphotyrosine-binding domain (PTB)"/>
    <property type="match status" value="1"/>
</dbReference>
<comment type="caution">
    <text evidence="8">The sequence shown here is derived from an EMBL/GenBank/DDBJ whole genome shotgun (WGS) entry which is preliminary data.</text>
</comment>
<dbReference type="PANTHER" id="PTHR13743:SF123">
    <property type="entry name" value="PROTEIN FAN"/>
    <property type="match status" value="1"/>
</dbReference>
<dbReference type="SUPFAM" id="SSF50978">
    <property type="entry name" value="WD40 repeat-like"/>
    <property type="match status" value="1"/>
</dbReference>
<evidence type="ECO:0000256" key="2">
    <source>
        <dbReference type="ARBA" id="ARBA00022771"/>
    </source>
</evidence>
<dbReference type="EMBL" id="QKWK01000007">
    <property type="protein sequence ID" value="TXT08839.1"/>
    <property type="molecule type" value="Genomic_DNA"/>
</dbReference>
<dbReference type="InterPro" id="IPR011993">
    <property type="entry name" value="PH-like_dom_sf"/>
</dbReference>
<dbReference type="Gene3D" id="2.130.10.10">
    <property type="entry name" value="YVTN repeat-like/Quinoprotein amine dehydrogenase"/>
    <property type="match status" value="1"/>
</dbReference>
<accession>A0A7D8YYK1</accession>
<dbReference type="PROSITE" id="PS50294">
    <property type="entry name" value="WD_REPEATS_REGION"/>
    <property type="match status" value="1"/>
</dbReference>
<feature type="domain" description="BEACH-type PH" evidence="7">
    <location>
        <begin position="108"/>
        <end position="232"/>
    </location>
</feature>
<dbReference type="PROSITE" id="PS51783">
    <property type="entry name" value="PH_BEACH"/>
    <property type="match status" value="1"/>
</dbReference>
<dbReference type="SUPFAM" id="SSF57903">
    <property type="entry name" value="FYVE/PHD zinc finger"/>
    <property type="match status" value="1"/>
</dbReference>
<feature type="region of interest" description="Disordered" evidence="5">
    <location>
        <begin position="962"/>
        <end position="991"/>
    </location>
</feature>
<keyword evidence="9" id="KW-1185">Reference proteome</keyword>
<dbReference type="InterPro" id="IPR001680">
    <property type="entry name" value="WD40_rpt"/>
</dbReference>
<dbReference type="Proteomes" id="UP000473826">
    <property type="component" value="Unassembled WGS sequence"/>
</dbReference>
<gene>
    <name evidence="8" type="ORF">VHUM_02967</name>
</gene>
<keyword evidence="2" id="KW-0863">Zinc-finger</keyword>
<dbReference type="SUPFAM" id="SSF81837">
    <property type="entry name" value="BEACH domain"/>
    <property type="match status" value="1"/>
</dbReference>
<keyword evidence="4" id="KW-0853">WD repeat</keyword>
<dbReference type="SMART" id="SM00064">
    <property type="entry name" value="FYVE"/>
    <property type="match status" value="1"/>
</dbReference>
<dbReference type="InterPro" id="IPR000409">
    <property type="entry name" value="BEACH_dom"/>
</dbReference>
<feature type="domain" description="BEACH" evidence="6">
    <location>
        <begin position="257"/>
        <end position="546"/>
    </location>
</feature>
<dbReference type="Pfam" id="PF14844">
    <property type="entry name" value="PH_BEACH"/>
    <property type="match status" value="1"/>
</dbReference>
<dbReference type="CDD" id="cd06071">
    <property type="entry name" value="Beach"/>
    <property type="match status" value="1"/>
</dbReference>
<dbReference type="PANTHER" id="PTHR13743">
    <property type="entry name" value="BEIGE/BEACH-RELATED"/>
    <property type="match status" value="1"/>
</dbReference>
<dbReference type="InterPro" id="IPR015943">
    <property type="entry name" value="WD40/YVTN_repeat-like_dom_sf"/>
</dbReference>
<proteinExistence type="predicted"/>
<evidence type="ECO:0000256" key="4">
    <source>
        <dbReference type="PROSITE-ProRule" id="PRU00221"/>
    </source>
</evidence>
<feature type="region of interest" description="Disordered" evidence="5">
    <location>
        <begin position="1"/>
        <end position="38"/>
    </location>
</feature>
<dbReference type="SMART" id="SM00320">
    <property type="entry name" value="WD40"/>
    <property type="match status" value="3"/>
</dbReference>
<dbReference type="InterPro" id="IPR000306">
    <property type="entry name" value="Znf_FYVE"/>
</dbReference>
<dbReference type="Gene3D" id="3.30.40.10">
    <property type="entry name" value="Zinc/RING finger domain, C3HC4 (zinc finger)"/>
    <property type="match status" value="1"/>
</dbReference>
<dbReference type="OrthoDB" id="26681at2759"/>
<feature type="compositionally biased region" description="Polar residues" evidence="5">
    <location>
        <begin position="962"/>
        <end position="982"/>
    </location>
</feature>
<sequence length="991" mass="109340">MRSRLERISPLSHHSHTRPGARLRDAIPAPDELSSAVSRVNAAPWEDPFALALGDAAPIAEHAEEGEAAGTPSKPTTPDADGSEDEGSIVDVDDKSPDKMRLVAKALEAGDVVEEAHNIVRIVGVDALPGLLILGRRNLYLIDGLVQTPDGQIIEADQAARDVLSIPSGTLADLDPTDQRSHRWPYSDVVETNKRAFLFRDVALELYFSDKQNFLVVFKDKRQRQTVVSRLSSKVEKGDVLSRSILGSLVLDTVARAMDNRGYELENLTRRWQSREISNFAYLQMLNQYANRTPNDVTQYPVFPWVLADYTSQSLDFSKASTFRDLSLPMGALTPARRDAAVERYQATEGVGETPFHYGTHYSSSMIVCGYMIRESPFTDIFLALQGGTFDLADRLFSSIPKTWDSASSANRGDVRELIPEFFYSSAFLVNMNHHDFGTKQVSGDRVDDVALPPWALGDPLLFVHWNREALESDFVSRHLPAWIDLTFGCKQRDPASFNCFHPLSYRGAVDLDKITDEAEKASSTAIIHNFGQTPVQIFKHPHPQKFLGSTLPLGTRFGISEHWQVLLRSILPIIESPRRIHHILDPLGPDAKPGVLPEHRLAVPGHPPLTLQYGFVDQSLRIYFAEPSPKLVHIVEGIEVTHATFASPTLLVTVSPLGVLTAWRLTVKGSGHRRGDTSLQREATLRGHESSATCIAESTAWSLLVTGANDGTAMVWDTNRLRYTRTLRTPRRDPIKFAAISEANGHIALASDRYLFVFSLNGHPIASTSIDGGRFALSTAEDTDADQDTFTGGIAFLKREFLKGGELFVVGVGTQIDLYRLAPGVRRFEDQDVEPWRLLKQGTLFRSDEHDAGDVTAVRFIGDTLYAAFEAPTGRKYPLYQWSLPDCNARNVPESVASFCMADGCTNHFGLLEPRRHCGGCGGAFCGVHVEGLNARYCDSCKTVLSYASALGLLQSRLASRTGSRQTSRRPSVSVGTNPRPSISAPLPNM</sequence>
<dbReference type="SMART" id="SM01026">
    <property type="entry name" value="Beach"/>
    <property type="match status" value="1"/>
</dbReference>
<evidence type="ECO:0000256" key="3">
    <source>
        <dbReference type="ARBA" id="ARBA00022833"/>
    </source>
</evidence>
<dbReference type="InterPro" id="IPR036322">
    <property type="entry name" value="WD40_repeat_dom_sf"/>
</dbReference>
<evidence type="ECO:0000313" key="8">
    <source>
        <dbReference type="EMBL" id="TXT08839.1"/>
    </source>
</evidence>
<keyword evidence="1" id="KW-0479">Metal-binding</keyword>
<evidence type="ECO:0000256" key="1">
    <source>
        <dbReference type="ARBA" id="ARBA00022723"/>
    </source>
</evidence>
<evidence type="ECO:0000259" key="7">
    <source>
        <dbReference type="PROSITE" id="PS51783"/>
    </source>
</evidence>
<feature type="region of interest" description="Disordered" evidence="5">
    <location>
        <begin position="63"/>
        <end position="95"/>
    </location>
</feature>
<evidence type="ECO:0000259" key="6">
    <source>
        <dbReference type="PROSITE" id="PS50197"/>
    </source>
</evidence>
<dbReference type="CDD" id="cd01201">
    <property type="entry name" value="PH_BEACH"/>
    <property type="match status" value="1"/>
</dbReference>
<dbReference type="InterPro" id="IPR023362">
    <property type="entry name" value="PH-BEACH_dom"/>
</dbReference>
<evidence type="ECO:0008006" key="10">
    <source>
        <dbReference type="Google" id="ProtNLM"/>
    </source>
</evidence>
<dbReference type="AlphaFoldDB" id="A0A7D8YYK1"/>